<accession>A0A0F9CEP2</accession>
<sequence>WCGVLNSCGHGRVCINGKRILAHRLVWEITYGPIPEGLQVNHLCDTPPCITPEHLYLGTQSNNLYDRVREGHGLCVG</sequence>
<feature type="domain" description="HNH nuclease" evidence="1">
    <location>
        <begin position="21"/>
        <end position="64"/>
    </location>
</feature>
<dbReference type="SUPFAM" id="SSF54060">
    <property type="entry name" value="His-Me finger endonucleases"/>
    <property type="match status" value="1"/>
</dbReference>
<evidence type="ECO:0000313" key="2">
    <source>
        <dbReference type="EMBL" id="KKK95176.1"/>
    </source>
</evidence>
<dbReference type="AlphaFoldDB" id="A0A0F9CEP2"/>
<dbReference type="Pfam" id="PF13392">
    <property type="entry name" value="HNH_3"/>
    <property type="match status" value="1"/>
</dbReference>
<dbReference type="InterPro" id="IPR003615">
    <property type="entry name" value="HNH_nuc"/>
</dbReference>
<reference evidence="2" key="1">
    <citation type="journal article" date="2015" name="Nature">
        <title>Complex archaea that bridge the gap between prokaryotes and eukaryotes.</title>
        <authorList>
            <person name="Spang A."/>
            <person name="Saw J.H."/>
            <person name="Jorgensen S.L."/>
            <person name="Zaremba-Niedzwiedzka K."/>
            <person name="Martijn J."/>
            <person name="Lind A.E."/>
            <person name="van Eijk R."/>
            <person name="Schleper C."/>
            <person name="Guy L."/>
            <person name="Ettema T.J."/>
        </authorList>
    </citation>
    <scope>NUCLEOTIDE SEQUENCE</scope>
</reference>
<evidence type="ECO:0000259" key="1">
    <source>
        <dbReference type="Pfam" id="PF13392"/>
    </source>
</evidence>
<proteinExistence type="predicted"/>
<organism evidence="2">
    <name type="scientific">marine sediment metagenome</name>
    <dbReference type="NCBI Taxonomy" id="412755"/>
    <lineage>
        <taxon>unclassified sequences</taxon>
        <taxon>metagenomes</taxon>
        <taxon>ecological metagenomes</taxon>
    </lineage>
</organism>
<gene>
    <name evidence="2" type="ORF">LCGC14_2675430</name>
</gene>
<feature type="non-terminal residue" evidence="2">
    <location>
        <position position="1"/>
    </location>
</feature>
<dbReference type="InterPro" id="IPR044925">
    <property type="entry name" value="His-Me_finger_sf"/>
</dbReference>
<dbReference type="EMBL" id="LAZR01047025">
    <property type="protein sequence ID" value="KKK95176.1"/>
    <property type="molecule type" value="Genomic_DNA"/>
</dbReference>
<protein>
    <recommendedName>
        <fullName evidence="1">HNH nuclease domain-containing protein</fullName>
    </recommendedName>
</protein>
<dbReference type="Gene3D" id="3.90.75.20">
    <property type="match status" value="1"/>
</dbReference>
<comment type="caution">
    <text evidence="2">The sequence shown here is derived from an EMBL/GenBank/DDBJ whole genome shotgun (WGS) entry which is preliminary data.</text>
</comment>
<name>A0A0F9CEP2_9ZZZZ</name>